<dbReference type="RefSeq" id="XP_009175283.1">
    <property type="nucleotide sequence ID" value="XM_009177019.1"/>
</dbReference>
<reference evidence="1 2" key="1">
    <citation type="submission" date="2013-11" db="EMBL/GenBank/DDBJ databases">
        <title>Opisthorchis viverrini - life in the bile duct.</title>
        <authorList>
            <person name="Young N.D."/>
            <person name="Nagarajan N."/>
            <person name="Lin S.J."/>
            <person name="Korhonen P.K."/>
            <person name="Jex A.R."/>
            <person name="Hall R.S."/>
            <person name="Safavi-Hemami H."/>
            <person name="Kaewkong W."/>
            <person name="Bertrand D."/>
            <person name="Gao S."/>
            <person name="Seet Q."/>
            <person name="Wongkham S."/>
            <person name="Teh B.T."/>
            <person name="Wongkham C."/>
            <person name="Intapan P.M."/>
            <person name="Maleewong W."/>
            <person name="Yang X."/>
            <person name="Hu M."/>
            <person name="Wang Z."/>
            <person name="Hofmann A."/>
            <person name="Sternberg P.W."/>
            <person name="Tan P."/>
            <person name="Wang J."/>
            <person name="Gasser R.B."/>
        </authorList>
    </citation>
    <scope>NUCLEOTIDE SEQUENCE [LARGE SCALE GENOMIC DNA]</scope>
</reference>
<evidence type="ECO:0000313" key="1">
    <source>
        <dbReference type="EMBL" id="KER20967.1"/>
    </source>
</evidence>
<protein>
    <submittedName>
        <fullName evidence="1">Uncharacterized protein</fullName>
    </submittedName>
</protein>
<dbReference type="KEGG" id="ovi:T265_10599"/>
<proteinExistence type="predicted"/>
<dbReference type="GeneID" id="20324767"/>
<gene>
    <name evidence="1" type="ORF">T265_10599</name>
</gene>
<dbReference type="OrthoDB" id="6229751at2759"/>
<evidence type="ECO:0000313" key="2">
    <source>
        <dbReference type="Proteomes" id="UP000054324"/>
    </source>
</evidence>
<sequence length="62" mass="7157">MGVKFVRLRDDLLKTDLKWNLALREGWKGTRGGQTMTWQRSGRAITSKLSCVDHCRIPGWEP</sequence>
<keyword evidence="2" id="KW-1185">Reference proteome</keyword>
<dbReference type="AlphaFoldDB" id="A0A074Z5Z1"/>
<dbReference type="Proteomes" id="UP000054324">
    <property type="component" value="Unassembled WGS sequence"/>
</dbReference>
<name>A0A074Z5Z1_OPIVI</name>
<accession>A0A074Z5Z1</accession>
<dbReference type="CTD" id="20324767"/>
<dbReference type="EMBL" id="KL597006">
    <property type="protein sequence ID" value="KER20967.1"/>
    <property type="molecule type" value="Genomic_DNA"/>
</dbReference>
<organism evidence="1 2">
    <name type="scientific">Opisthorchis viverrini</name>
    <name type="common">Southeast Asian liver fluke</name>
    <dbReference type="NCBI Taxonomy" id="6198"/>
    <lineage>
        <taxon>Eukaryota</taxon>
        <taxon>Metazoa</taxon>
        <taxon>Spiralia</taxon>
        <taxon>Lophotrochozoa</taxon>
        <taxon>Platyhelminthes</taxon>
        <taxon>Trematoda</taxon>
        <taxon>Digenea</taxon>
        <taxon>Opisthorchiida</taxon>
        <taxon>Opisthorchiata</taxon>
        <taxon>Opisthorchiidae</taxon>
        <taxon>Opisthorchis</taxon>
    </lineage>
</organism>